<dbReference type="Pfam" id="PF02482">
    <property type="entry name" value="Ribosomal_S30AE"/>
    <property type="match status" value="1"/>
</dbReference>
<dbReference type="Proteomes" id="UP000034854">
    <property type="component" value="Unassembled WGS sequence"/>
</dbReference>
<proteinExistence type="predicted"/>
<evidence type="ECO:0008006" key="3">
    <source>
        <dbReference type="Google" id="ProtNLM"/>
    </source>
</evidence>
<evidence type="ECO:0000313" key="2">
    <source>
        <dbReference type="Proteomes" id="UP000034854"/>
    </source>
</evidence>
<dbReference type="InterPro" id="IPR036567">
    <property type="entry name" value="RHF-like"/>
</dbReference>
<evidence type="ECO:0000313" key="1">
    <source>
        <dbReference type="EMBL" id="KKR87897.1"/>
    </source>
</evidence>
<reference evidence="1 2" key="1">
    <citation type="journal article" date="2015" name="Nature">
        <title>rRNA introns, odd ribosomes, and small enigmatic genomes across a large radiation of phyla.</title>
        <authorList>
            <person name="Brown C.T."/>
            <person name="Hug L.A."/>
            <person name="Thomas B.C."/>
            <person name="Sharon I."/>
            <person name="Castelle C.J."/>
            <person name="Singh A."/>
            <person name="Wilkins M.J."/>
            <person name="Williams K.H."/>
            <person name="Banfield J.F."/>
        </authorList>
    </citation>
    <scope>NUCLEOTIDE SEQUENCE [LARGE SCALE GENOMIC DNA]</scope>
</reference>
<protein>
    <recommendedName>
        <fullName evidence="3">Ribosomal subunit interface protein</fullName>
    </recommendedName>
</protein>
<dbReference type="InterPro" id="IPR003489">
    <property type="entry name" value="RHF/RaiA"/>
</dbReference>
<comment type="caution">
    <text evidence="1">The sequence shown here is derived from an EMBL/GenBank/DDBJ whole genome shotgun (WGS) entry which is preliminary data.</text>
</comment>
<sequence>MRIKIAEIHFKDQKIEDYALDKVSKLEKFHSGIKLVTIRLTLEKNHRTQNHTSFCELEFDMVGRDFVVKDSERQIDKAVDKAVERAKITLVRHKEKGISKKHKEALEAKKLKRS</sequence>
<name>A0A0G0XJP6_9BACT</name>
<dbReference type="AlphaFoldDB" id="A0A0G0XJP6"/>
<organism evidence="1 2">
    <name type="scientific">Candidatus Curtissbacteria bacterium GW2011_GWA1_41_11</name>
    <dbReference type="NCBI Taxonomy" id="1618409"/>
    <lineage>
        <taxon>Bacteria</taxon>
        <taxon>Candidatus Curtissiibacteriota</taxon>
    </lineage>
</organism>
<dbReference type="EMBL" id="LCAG01000002">
    <property type="protein sequence ID" value="KKR87897.1"/>
    <property type="molecule type" value="Genomic_DNA"/>
</dbReference>
<dbReference type="SUPFAM" id="SSF69754">
    <property type="entry name" value="Ribosome binding protein Y (YfiA homologue)"/>
    <property type="match status" value="1"/>
</dbReference>
<gene>
    <name evidence="1" type="ORF">UU34_C0002G0014</name>
</gene>
<accession>A0A0G0XJP6</accession>
<dbReference type="Gene3D" id="3.30.160.100">
    <property type="entry name" value="Ribosome hibernation promotion factor-like"/>
    <property type="match status" value="1"/>
</dbReference>